<dbReference type="OrthoDB" id="10489977at2759"/>
<dbReference type="STRING" id="685588.A0A067T7G7"/>
<feature type="compositionally biased region" description="Acidic residues" evidence="1">
    <location>
        <begin position="47"/>
        <end position="67"/>
    </location>
</feature>
<dbReference type="Proteomes" id="UP000027222">
    <property type="component" value="Unassembled WGS sequence"/>
</dbReference>
<name>A0A067T7G7_GALM3</name>
<proteinExistence type="predicted"/>
<keyword evidence="3" id="KW-1185">Reference proteome</keyword>
<evidence type="ECO:0000256" key="1">
    <source>
        <dbReference type="SAM" id="MobiDB-lite"/>
    </source>
</evidence>
<gene>
    <name evidence="2" type="ORF">GALMADRAFT_509680</name>
</gene>
<reference evidence="3" key="1">
    <citation type="journal article" date="2014" name="Proc. Natl. Acad. Sci. U.S.A.">
        <title>Extensive sampling of basidiomycete genomes demonstrates inadequacy of the white-rot/brown-rot paradigm for wood decay fungi.</title>
        <authorList>
            <person name="Riley R."/>
            <person name="Salamov A.A."/>
            <person name="Brown D.W."/>
            <person name="Nagy L.G."/>
            <person name="Floudas D."/>
            <person name="Held B.W."/>
            <person name="Levasseur A."/>
            <person name="Lombard V."/>
            <person name="Morin E."/>
            <person name="Otillar R."/>
            <person name="Lindquist E.A."/>
            <person name="Sun H."/>
            <person name="LaButti K.M."/>
            <person name="Schmutz J."/>
            <person name="Jabbour D."/>
            <person name="Luo H."/>
            <person name="Baker S.E."/>
            <person name="Pisabarro A.G."/>
            <person name="Walton J.D."/>
            <person name="Blanchette R.A."/>
            <person name="Henrissat B."/>
            <person name="Martin F."/>
            <person name="Cullen D."/>
            <person name="Hibbett D.S."/>
            <person name="Grigoriev I.V."/>
        </authorList>
    </citation>
    <scope>NUCLEOTIDE SEQUENCE [LARGE SCALE GENOMIC DNA]</scope>
    <source>
        <strain evidence="3">CBS 339.88</strain>
    </source>
</reference>
<accession>A0A067T7G7</accession>
<feature type="region of interest" description="Disordered" evidence="1">
    <location>
        <begin position="45"/>
        <end position="136"/>
    </location>
</feature>
<evidence type="ECO:0000313" key="3">
    <source>
        <dbReference type="Proteomes" id="UP000027222"/>
    </source>
</evidence>
<dbReference type="EMBL" id="KL142380">
    <property type="protein sequence ID" value="KDR75859.1"/>
    <property type="molecule type" value="Genomic_DNA"/>
</dbReference>
<dbReference type="HOGENOM" id="CLU_1875582_0_0_1"/>
<evidence type="ECO:0000313" key="2">
    <source>
        <dbReference type="EMBL" id="KDR75859.1"/>
    </source>
</evidence>
<feature type="region of interest" description="Disordered" evidence="1">
    <location>
        <begin position="1"/>
        <end position="24"/>
    </location>
</feature>
<organism evidence="2 3">
    <name type="scientific">Galerina marginata (strain CBS 339.88)</name>
    <dbReference type="NCBI Taxonomy" id="685588"/>
    <lineage>
        <taxon>Eukaryota</taxon>
        <taxon>Fungi</taxon>
        <taxon>Dikarya</taxon>
        <taxon>Basidiomycota</taxon>
        <taxon>Agaricomycotina</taxon>
        <taxon>Agaricomycetes</taxon>
        <taxon>Agaricomycetidae</taxon>
        <taxon>Agaricales</taxon>
        <taxon>Agaricineae</taxon>
        <taxon>Strophariaceae</taxon>
        <taxon>Galerina</taxon>
    </lineage>
</organism>
<dbReference type="AlphaFoldDB" id="A0A067T7G7"/>
<sequence length="136" mass="15064">MAPSNTHLTAFEASDILSDEEDLSSAEHVDVAELVHTGDYSSHMEELFEGEDVDSTTQEDESDDEEGFLYSGIDAETPTSYKAQMRDLLGQDHEDDESQADVLEVEKSLTSEDAESTSHLSDEPLKSPLQHLLPIY</sequence>
<protein>
    <submittedName>
        <fullName evidence="2">Uncharacterized protein</fullName>
    </submittedName>
</protein>